<reference evidence="1" key="1">
    <citation type="submission" date="2021-08" db="EMBL/GenBank/DDBJ databases">
        <title>The first chromosome-level gecko genome reveals the dynamic sex chromosomes of Neotropical dwarf geckos (Sphaerodactylidae: Sphaerodactylus).</title>
        <authorList>
            <person name="Pinto B.J."/>
            <person name="Keating S.E."/>
            <person name="Gamble T."/>
        </authorList>
    </citation>
    <scope>NUCLEOTIDE SEQUENCE</scope>
    <source>
        <strain evidence="1">TG3544</strain>
    </source>
</reference>
<accession>A0ACB8G942</accession>
<evidence type="ECO:0000313" key="1">
    <source>
        <dbReference type="EMBL" id="KAH8016189.1"/>
    </source>
</evidence>
<dbReference type="Proteomes" id="UP000827872">
    <property type="component" value="Linkage Group LG01"/>
</dbReference>
<sequence>MSLCSELASIQSGASLNIAIHAEAQWEDVADADFLEKDPKKGNDLRAQVETDNIVTSTLTVQEYFAKRMAKLKKARDGGAIWSPDPPPVVAEQREHLGSQMKKRKSHTLAGPENENSHEEPKVRCPKVLMGELDTEKLKKKKKKSKRLDLGSLASSESQHDIQERGSCFTQTSSVENCDSEVPKPKKKNKKKHRKLSRDTTEDVQEGSRRKKKEKLFS</sequence>
<organism evidence="1 2">
    <name type="scientific">Sphaerodactylus townsendi</name>
    <dbReference type="NCBI Taxonomy" id="933632"/>
    <lineage>
        <taxon>Eukaryota</taxon>
        <taxon>Metazoa</taxon>
        <taxon>Chordata</taxon>
        <taxon>Craniata</taxon>
        <taxon>Vertebrata</taxon>
        <taxon>Euteleostomi</taxon>
        <taxon>Lepidosauria</taxon>
        <taxon>Squamata</taxon>
        <taxon>Bifurcata</taxon>
        <taxon>Gekkota</taxon>
        <taxon>Sphaerodactylidae</taxon>
        <taxon>Sphaerodactylus</taxon>
    </lineage>
</organism>
<keyword evidence="2" id="KW-1185">Reference proteome</keyword>
<protein>
    <submittedName>
        <fullName evidence="1">Uncharacterized protein</fullName>
    </submittedName>
</protein>
<gene>
    <name evidence="1" type="ORF">K3G42_013446</name>
</gene>
<evidence type="ECO:0000313" key="2">
    <source>
        <dbReference type="Proteomes" id="UP000827872"/>
    </source>
</evidence>
<dbReference type="EMBL" id="CM037614">
    <property type="protein sequence ID" value="KAH8016189.1"/>
    <property type="molecule type" value="Genomic_DNA"/>
</dbReference>
<name>A0ACB8G942_9SAUR</name>
<comment type="caution">
    <text evidence="1">The sequence shown here is derived from an EMBL/GenBank/DDBJ whole genome shotgun (WGS) entry which is preliminary data.</text>
</comment>
<proteinExistence type="predicted"/>